<evidence type="ECO:0000313" key="3">
    <source>
        <dbReference type="EMBL" id="MFC6670604.1"/>
    </source>
</evidence>
<dbReference type="Pfam" id="PF13808">
    <property type="entry name" value="DDE_Tnp_1_assoc"/>
    <property type="match status" value="1"/>
</dbReference>
<gene>
    <name evidence="3" type="ORF">ACFQDL_11310</name>
</gene>
<dbReference type="PANTHER" id="PTHR30298:SF0">
    <property type="entry name" value="PROTEIN YBFL-RELATED"/>
    <property type="match status" value="1"/>
</dbReference>
<evidence type="ECO:0000259" key="2">
    <source>
        <dbReference type="Pfam" id="PF13808"/>
    </source>
</evidence>
<sequence>MLPNPKPFFESLPDPRRTTQNKLHGLSDILGIALCATLSGMDDWEAVAEFGRAKEDWLRQFLPLPNGTPSHDTFGRVFSLIDPEAFEAAFFDWAAHARIGGDRLDQLALDGKTVRRSHRGSAARALHLLHAWSCEARLLVAQRRVDAKANEITALPEILSLFDLDGVTVTIDAIGCQKTVARQITEGGGDYVLALIRRFALNLLRQAKGSKPGVKNKRLRTAYDDAFRASVLQLTPRVHGWFSPPACLAIVG</sequence>
<keyword evidence="4" id="KW-1185">Reference proteome</keyword>
<name>A0ABW1ZZF8_9GAMM</name>
<feature type="domain" description="Transposase IS4-like" evidence="1">
    <location>
        <begin position="107"/>
        <end position="226"/>
    </location>
</feature>
<dbReference type="NCBIfam" id="NF033564">
    <property type="entry name" value="transpos_ISAs1"/>
    <property type="match status" value="1"/>
</dbReference>
<dbReference type="Pfam" id="PF01609">
    <property type="entry name" value="DDE_Tnp_1"/>
    <property type="match status" value="1"/>
</dbReference>
<reference evidence="4" key="1">
    <citation type="journal article" date="2019" name="Int. J. Syst. Evol. Microbiol.">
        <title>The Global Catalogue of Microorganisms (GCM) 10K type strain sequencing project: providing services to taxonomists for standard genome sequencing and annotation.</title>
        <authorList>
            <consortium name="The Broad Institute Genomics Platform"/>
            <consortium name="The Broad Institute Genome Sequencing Center for Infectious Disease"/>
            <person name="Wu L."/>
            <person name="Ma J."/>
        </authorList>
    </citation>
    <scope>NUCLEOTIDE SEQUENCE [LARGE SCALE GENOMIC DNA]</scope>
    <source>
        <strain evidence="4">NBRC 111756</strain>
    </source>
</reference>
<proteinExistence type="predicted"/>
<dbReference type="EMBL" id="JBHSWE010000001">
    <property type="protein sequence ID" value="MFC6670604.1"/>
    <property type="molecule type" value="Genomic_DNA"/>
</dbReference>
<dbReference type="InterPro" id="IPR002559">
    <property type="entry name" value="Transposase_11"/>
</dbReference>
<protein>
    <submittedName>
        <fullName evidence="3">ISAs1 family transposase</fullName>
    </submittedName>
</protein>
<dbReference type="InterPro" id="IPR051698">
    <property type="entry name" value="Transposase_11-like"/>
</dbReference>
<dbReference type="InterPro" id="IPR032806">
    <property type="entry name" value="YbfD_N"/>
</dbReference>
<dbReference type="RefSeq" id="WP_379909109.1">
    <property type="nucleotide sequence ID" value="NZ_JBHSWE010000001.1"/>
</dbReference>
<evidence type="ECO:0000313" key="4">
    <source>
        <dbReference type="Proteomes" id="UP001596422"/>
    </source>
</evidence>
<organism evidence="3 4">
    <name type="scientific">Marinobacterium aestuariivivens</name>
    <dbReference type="NCBI Taxonomy" id="1698799"/>
    <lineage>
        <taxon>Bacteria</taxon>
        <taxon>Pseudomonadati</taxon>
        <taxon>Pseudomonadota</taxon>
        <taxon>Gammaproteobacteria</taxon>
        <taxon>Oceanospirillales</taxon>
        <taxon>Oceanospirillaceae</taxon>
        <taxon>Marinobacterium</taxon>
    </lineage>
</organism>
<evidence type="ECO:0000259" key="1">
    <source>
        <dbReference type="Pfam" id="PF01609"/>
    </source>
</evidence>
<accession>A0ABW1ZZF8</accession>
<comment type="caution">
    <text evidence="3">The sequence shown here is derived from an EMBL/GenBank/DDBJ whole genome shotgun (WGS) entry which is preliminary data.</text>
</comment>
<dbReference type="PANTHER" id="PTHR30298">
    <property type="entry name" value="H REPEAT-ASSOCIATED PREDICTED TRANSPOSASE"/>
    <property type="match status" value="1"/>
</dbReference>
<dbReference type="Proteomes" id="UP001596422">
    <property type="component" value="Unassembled WGS sequence"/>
</dbReference>
<feature type="domain" description="H repeat-associated protein N-terminal" evidence="2">
    <location>
        <begin position="8"/>
        <end position="94"/>
    </location>
</feature>
<dbReference type="InterPro" id="IPR047647">
    <property type="entry name" value="ISAs1_transpos"/>
</dbReference>